<evidence type="ECO:0000313" key="1">
    <source>
        <dbReference type="EMBL" id="KAJ8685063.1"/>
    </source>
</evidence>
<keyword evidence="2" id="KW-1185">Reference proteome</keyword>
<proteinExistence type="predicted"/>
<dbReference type="EMBL" id="CM056741">
    <property type="protein sequence ID" value="KAJ8685063.1"/>
    <property type="molecule type" value="Genomic_DNA"/>
</dbReference>
<accession>A0ACC2PPX3</accession>
<name>A0ACC2PPX3_9HYME</name>
<protein>
    <submittedName>
        <fullName evidence="1">Uncharacterized protein</fullName>
    </submittedName>
</protein>
<reference evidence="1" key="1">
    <citation type="submission" date="2023-04" db="EMBL/GenBank/DDBJ databases">
        <title>A chromosome-level genome assembly of the parasitoid wasp Eretmocerus hayati.</title>
        <authorList>
            <person name="Zhong Y."/>
            <person name="Liu S."/>
            <person name="Liu Y."/>
        </authorList>
    </citation>
    <scope>NUCLEOTIDE SEQUENCE</scope>
    <source>
        <strain evidence="1">ZJU_SS_LIU_2023</strain>
    </source>
</reference>
<comment type="caution">
    <text evidence="1">The sequence shown here is derived from an EMBL/GenBank/DDBJ whole genome shotgun (WGS) entry which is preliminary data.</text>
</comment>
<dbReference type="Proteomes" id="UP001239111">
    <property type="component" value="Chromosome 1"/>
</dbReference>
<evidence type="ECO:0000313" key="2">
    <source>
        <dbReference type="Proteomes" id="UP001239111"/>
    </source>
</evidence>
<organism evidence="1 2">
    <name type="scientific">Eretmocerus hayati</name>
    <dbReference type="NCBI Taxonomy" id="131215"/>
    <lineage>
        <taxon>Eukaryota</taxon>
        <taxon>Metazoa</taxon>
        <taxon>Ecdysozoa</taxon>
        <taxon>Arthropoda</taxon>
        <taxon>Hexapoda</taxon>
        <taxon>Insecta</taxon>
        <taxon>Pterygota</taxon>
        <taxon>Neoptera</taxon>
        <taxon>Endopterygota</taxon>
        <taxon>Hymenoptera</taxon>
        <taxon>Apocrita</taxon>
        <taxon>Proctotrupomorpha</taxon>
        <taxon>Chalcidoidea</taxon>
        <taxon>Aphelinidae</taxon>
        <taxon>Aphelininae</taxon>
        <taxon>Eretmocerus</taxon>
    </lineage>
</organism>
<sequence>MNSQVSFVRDYDSDCVIVAEFDARSASDAGVATIYGRIVPDESFVPKEENLADDEAAHIDTFAFLEMTIYDDASTPVTLYSEDNGSIDSSDAVTTCIIPPSQGFEDNPSDCILASSDTPHELSYESKDDVPLCEPRNRSRSMSPSFHGFSEEKFAAHPFLHYFETLQRPASPPFIGFEPSECFLYKIKDEKFSAAGLSRFGDQNIVVEAESNNVYVQESWQPVVRPGLVERERIPVAKYHRTKKNVPKHSPSRSSRKIDTRKPRKKSARAKKSSKISETATDCASGPEPSAVDRIEQPVVSVPARKVPKKISKRVEVSDKDNCTLEAADIGVIQSDTRNKELHVVLHRCDIQIASVFSLASSVDENAPLNGRRVSVDNSPHSSETLVNEANFSSVAVCSSAVQGKTQDCRIDSTISEDTPSFPQDQSPISSMGQVDALPTRSCSTRKKRLPRYLIEYDLGDFEKDTVVKRLEKSLQNVKCNQTRTRSLEPQKRIARLHQLIADREFELLYHTRKHLYDPAPRCPGCWAHSKKNADTPPYEFCVKCLYLYLRDWWNRCQRPVQPDEDGECDHAQLMAELNIIRQGQQNLDLRHVSSSVREFPVFCAFSLFFAYRPAVQCCVSFDSRFFFLREWWCRPPQPPQEPADDVDEYEQLLDEIAAIRGEPNPRPAPGPVEPEGMPVEEQERLFDIYFPAVTALERWLIFVEGRTFARDALSRIMVEYAGAPPCPRDI</sequence>
<gene>
    <name evidence="1" type="ORF">QAD02_020856</name>
</gene>